<comment type="similarity">
    <text evidence="1">Belongs to the ABC-2 integral membrane protein family.</text>
</comment>
<gene>
    <name evidence="4" type="ORF">OK345_03375</name>
</gene>
<keyword evidence="5" id="KW-1185">Reference proteome</keyword>
<feature type="transmembrane region" description="Helical" evidence="3">
    <location>
        <begin position="118"/>
        <end position="137"/>
    </location>
</feature>
<evidence type="ECO:0000256" key="1">
    <source>
        <dbReference type="ARBA" id="ARBA00007783"/>
    </source>
</evidence>
<evidence type="ECO:0000256" key="3">
    <source>
        <dbReference type="SAM" id="Phobius"/>
    </source>
</evidence>
<organism evidence="4 5">
    <name type="scientific">Xanthomonas chitinilytica</name>
    <dbReference type="NCBI Taxonomy" id="2989819"/>
    <lineage>
        <taxon>Bacteria</taxon>
        <taxon>Pseudomonadati</taxon>
        <taxon>Pseudomonadota</taxon>
        <taxon>Gammaproteobacteria</taxon>
        <taxon>Lysobacterales</taxon>
        <taxon>Lysobacteraceae</taxon>
        <taxon>Xanthomonas</taxon>
    </lineage>
</organism>
<evidence type="ECO:0000313" key="4">
    <source>
        <dbReference type="EMBL" id="MCW4471545.1"/>
    </source>
</evidence>
<dbReference type="PANTHER" id="PTHR30413:SF10">
    <property type="entry name" value="CAPSULE POLYSACCHARIDE EXPORT INNER-MEMBRANE PROTEIN CTRC"/>
    <property type="match status" value="1"/>
</dbReference>
<dbReference type="Proteomes" id="UP001209922">
    <property type="component" value="Unassembled WGS sequence"/>
</dbReference>
<evidence type="ECO:0000256" key="2">
    <source>
        <dbReference type="ARBA" id="ARBA00022448"/>
    </source>
</evidence>
<proteinExistence type="inferred from homology"/>
<comment type="caution">
    <text evidence="4">The sequence shown here is derived from an EMBL/GenBank/DDBJ whole genome shotgun (WGS) entry which is preliminary data.</text>
</comment>
<accession>A0ABT3JTQ1</accession>
<evidence type="ECO:0000313" key="5">
    <source>
        <dbReference type="Proteomes" id="UP001209922"/>
    </source>
</evidence>
<dbReference type="EMBL" id="JAPCHY010000002">
    <property type="protein sequence ID" value="MCW4471545.1"/>
    <property type="molecule type" value="Genomic_DNA"/>
</dbReference>
<feature type="transmembrane region" description="Helical" evidence="3">
    <location>
        <begin position="233"/>
        <end position="252"/>
    </location>
</feature>
<keyword evidence="3" id="KW-0472">Membrane</keyword>
<dbReference type="PANTHER" id="PTHR30413">
    <property type="entry name" value="INNER MEMBRANE TRANSPORT PERMEASE"/>
    <property type="match status" value="1"/>
</dbReference>
<keyword evidence="3" id="KW-0812">Transmembrane</keyword>
<reference evidence="4 5" key="1">
    <citation type="submission" date="2022-10" db="EMBL/GenBank/DDBJ databases">
        <title>Xanthomonas sp. H13-6.</title>
        <authorList>
            <person name="Liu X."/>
            <person name="Deng Z."/>
            <person name="Jiang Y."/>
            <person name="Yu T."/>
            <person name="Ai J."/>
        </authorList>
    </citation>
    <scope>NUCLEOTIDE SEQUENCE [LARGE SCALE GENOMIC DNA]</scope>
    <source>
        <strain evidence="4 5">H13-6</strain>
    </source>
</reference>
<feature type="transmembrane region" description="Helical" evidence="3">
    <location>
        <begin position="143"/>
        <end position="162"/>
    </location>
</feature>
<sequence length="263" mass="30023">MTIKIFSQLNLSLRRPEFWAYSSWLDIVTRYRRTRLGLVWLLAPVTVFMLITGPLYARMFNRDLASYMIHLGMGYAVWRLMVMVLNDSVGAFRSNKSFIQDGNTRLTDYTLKSIAKSLFYFAFSMIGMLGVLIWSPAVPAPAILTLFITIPIVLVNLLWVGYSLSILGARLPDLGEVLNTVLMVGFLFTPIIWEGNRYPPDSLGGLVVRLNPAFHMLEIVREPLFGRMPPNSSIVYVALLTLTGWLLAIFLCRRYSRYVPIWI</sequence>
<keyword evidence="3" id="KW-1133">Transmembrane helix</keyword>
<dbReference type="RefSeq" id="WP_265126494.1">
    <property type="nucleotide sequence ID" value="NZ_JAPCHY010000002.1"/>
</dbReference>
<feature type="transmembrane region" description="Helical" evidence="3">
    <location>
        <begin position="174"/>
        <end position="193"/>
    </location>
</feature>
<name>A0ABT3JTQ1_9XANT</name>
<keyword evidence="2" id="KW-0813">Transport</keyword>
<feature type="transmembrane region" description="Helical" evidence="3">
    <location>
        <begin position="38"/>
        <end position="58"/>
    </location>
</feature>
<protein>
    <submittedName>
        <fullName evidence="4">ABC transporter permease</fullName>
    </submittedName>
</protein>